<protein>
    <submittedName>
        <fullName evidence="2">Putative DNA primase/helicase</fullName>
    </submittedName>
</protein>
<dbReference type="InterPro" id="IPR006171">
    <property type="entry name" value="TOPRIM_dom"/>
</dbReference>
<dbReference type="Pfam" id="PF13362">
    <property type="entry name" value="Toprim_3"/>
    <property type="match status" value="1"/>
</dbReference>
<evidence type="ECO:0000259" key="1">
    <source>
        <dbReference type="Pfam" id="PF13362"/>
    </source>
</evidence>
<evidence type="ECO:0000313" key="3">
    <source>
        <dbReference type="Proteomes" id="UP000294480"/>
    </source>
</evidence>
<organism evidence="2 3">
    <name type="scientific">Hydromonas duriensis</name>
    <dbReference type="NCBI Taxonomy" id="1527608"/>
    <lineage>
        <taxon>Bacteria</taxon>
        <taxon>Pseudomonadati</taxon>
        <taxon>Pseudomonadota</taxon>
        <taxon>Betaproteobacteria</taxon>
        <taxon>Burkholderiales</taxon>
        <taxon>Burkholderiaceae</taxon>
        <taxon>Hydromonas</taxon>
    </lineage>
</organism>
<sequence>MKSINDFKTAMQAHGYQGSQPIADGKIHRAPAQGDRSTETSWWYILFANSNLLIGEFGNWRTGLHDKWTSKDLNRLSADERTALDHATRQAHKARETAQAALQRDCRLKAIQLWKDAPMATPHHPYLKRKGIQAFGCKQFGRTDTLIVPVWDGATKAEQPVLAGLQFIRADGTKKFMTGTQKKGGYYTIGNTRSDIQVICEGYATGASIAQATGYKVTIAFDAGNLLAVAQHMASEATTASHIIIAGDNDMWSHHNIGLEKARAASQAIGARLAMPDFTGLNTAQKPTDFNDLHQLAGLEEVARQIMLAVPTPEPEPPHNIAHSATQAVTNRAFGVETVSLDQIKMEPIDWLMHNWLPLGKLTLLAGQAGTGKTQLAISLASMLSAGRSLPDGTTHPPLNTLMWTGEDDIATVITPRFKAAHAQMERIHLVQGVKDAKGQQRPFDFALDLPSLKERALEIGDIGLMIIDPLVSVVAGDSNKASDVRAGLHPIVDMAHTLNCAILGITHYRKGNLSNNVSDDVLGSQAYIAVPRVAWGTKRKDNDNTCVVAIIKNNLAPVMGGYEYEIESQVLTNDSGPDITTSRIAWGEYRAETANQLFKELSGEDNDVMSESSKFLIELLKDGTSRKVSEIKQLIEERPTMSWRSVERSANALKVARVRTHSFPSETFWSLPPISPYLVKQIA</sequence>
<gene>
    <name evidence="2" type="ORF">DFR44_1138</name>
</gene>
<dbReference type="RefSeq" id="WP_162845195.1">
    <property type="nucleotide sequence ID" value="NZ_SNZE01000013.1"/>
</dbReference>
<dbReference type="InterPro" id="IPR034154">
    <property type="entry name" value="TOPRIM_DnaG/twinkle"/>
</dbReference>
<evidence type="ECO:0000313" key="2">
    <source>
        <dbReference type="EMBL" id="TDR31057.1"/>
    </source>
</evidence>
<proteinExistence type="predicted"/>
<dbReference type="EMBL" id="SNZE01000013">
    <property type="protein sequence ID" value="TDR31057.1"/>
    <property type="molecule type" value="Genomic_DNA"/>
</dbReference>
<keyword evidence="3" id="KW-1185">Reference proteome</keyword>
<keyword evidence="2" id="KW-0347">Helicase</keyword>
<reference evidence="2 3" key="1">
    <citation type="submission" date="2019-03" db="EMBL/GenBank/DDBJ databases">
        <title>Genomic Encyclopedia of Type Strains, Phase IV (KMG-IV): sequencing the most valuable type-strain genomes for metagenomic binning, comparative biology and taxonomic classification.</title>
        <authorList>
            <person name="Goeker M."/>
        </authorList>
    </citation>
    <scope>NUCLEOTIDE SEQUENCE [LARGE SCALE GENOMIC DNA]</scope>
    <source>
        <strain evidence="2 3">DSM 102852</strain>
    </source>
</reference>
<dbReference type="InterPro" id="IPR027417">
    <property type="entry name" value="P-loop_NTPase"/>
</dbReference>
<keyword evidence="2" id="KW-0067">ATP-binding</keyword>
<dbReference type="Gene3D" id="3.40.50.300">
    <property type="entry name" value="P-loop containing nucleotide triphosphate hydrolases"/>
    <property type="match status" value="1"/>
</dbReference>
<dbReference type="SUPFAM" id="SSF52540">
    <property type="entry name" value="P-loop containing nucleoside triphosphate hydrolases"/>
    <property type="match status" value="1"/>
</dbReference>
<accession>A0A4R6Y3D7</accession>
<dbReference type="AlphaFoldDB" id="A0A4R6Y3D7"/>
<keyword evidence="2" id="KW-0378">Hydrolase</keyword>
<name>A0A4R6Y3D7_9BURK</name>
<dbReference type="GO" id="GO:0004386">
    <property type="term" value="F:helicase activity"/>
    <property type="evidence" value="ECO:0007669"/>
    <property type="project" value="UniProtKB-KW"/>
</dbReference>
<dbReference type="CDD" id="cd01029">
    <property type="entry name" value="TOPRIM_primases"/>
    <property type="match status" value="1"/>
</dbReference>
<dbReference type="Proteomes" id="UP000294480">
    <property type="component" value="Unassembled WGS sequence"/>
</dbReference>
<comment type="caution">
    <text evidence="2">The sequence shown here is derived from an EMBL/GenBank/DDBJ whole genome shotgun (WGS) entry which is preliminary data.</text>
</comment>
<keyword evidence="2" id="KW-0547">Nucleotide-binding</keyword>
<feature type="domain" description="Toprim" evidence="1">
    <location>
        <begin position="198"/>
        <end position="298"/>
    </location>
</feature>
<dbReference type="Pfam" id="PF13481">
    <property type="entry name" value="AAA_25"/>
    <property type="match status" value="1"/>
</dbReference>